<dbReference type="GO" id="GO:0006368">
    <property type="term" value="P:transcription elongation by RNA polymerase II"/>
    <property type="evidence" value="ECO:0007669"/>
    <property type="project" value="TreeGrafter"/>
</dbReference>
<dbReference type="CDD" id="cd04369">
    <property type="entry name" value="Bromodomain"/>
    <property type="match status" value="2"/>
</dbReference>
<keyword evidence="2" id="KW-0677">Repeat</keyword>
<evidence type="ECO:0000256" key="2">
    <source>
        <dbReference type="ARBA" id="ARBA00022737"/>
    </source>
</evidence>
<evidence type="ECO:0000256" key="4">
    <source>
        <dbReference type="ARBA" id="ARBA00023015"/>
    </source>
</evidence>
<organism evidence="11 12">
    <name type="scientific">Patellaria atrata CBS 101060</name>
    <dbReference type="NCBI Taxonomy" id="1346257"/>
    <lineage>
        <taxon>Eukaryota</taxon>
        <taxon>Fungi</taxon>
        <taxon>Dikarya</taxon>
        <taxon>Ascomycota</taxon>
        <taxon>Pezizomycotina</taxon>
        <taxon>Dothideomycetes</taxon>
        <taxon>Dothideomycetes incertae sedis</taxon>
        <taxon>Patellariales</taxon>
        <taxon>Patellariaceae</taxon>
        <taxon>Patellaria</taxon>
    </lineage>
</organism>
<feature type="compositionally biased region" description="Polar residues" evidence="9">
    <location>
        <begin position="390"/>
        <end position="409"/>
    </location>
</feature>
<dbReference type="PANTHER" id="PTHR16062">
    <property type="entry name" value="SWI/SNF-RELATED"/>
    <property type="match status" value="1"/>
</dbReference>
<dbReference type="PANTHER" id="PTHR16062:SF19">
    <property type="entry name" value="PROTEIN POLYBROMO-1"/>
    <property type="match status" value="1"/>
</dbReference>
<dbReference type="Pfam" id="PF00439">
    <property type="entry name" value="Bromodomain"/>
    <property type="match status" value="2"/>
</dbReference>
<feature type="region of interest" description="Disordered" evidence="9">
    <location>
        <begin position="432"/>
        <end position="468"/>
    </location>
</feature>
<evidence type="ECO:0000256" key="1">
    <source>
        <dbReference type="ARBA" id="ARBA00004123"/>
    </source>
</evidence>
<dbReference type="InterPro" id="IPR037382">
    <property type="entry name" value="Rsc/polybromo"/>
</dbReference>
<evidence type="ECO:0000256" key="7">
    <source>
        <dbReference type="ARBA" id="ARBA00023242"/>
    </source>
</evidence>
<accession>A0A9P4VPJ1</accession>
<evidence type="ECO:0000256" key="9">
    <source>
        <dbReference type="SAM" id="MobiDB-lite"/>
    </source>
</evidence>
<evidence type="ECO:0000313" key="12">
    <source>
        <dbReference type="Proteomes" id="UP000799429"/>
    </source>
</evidence>
<evidence type="ECO:0000256" key="6">
    <source>
        <dbReference type="ARBA" id="ARBA00023163"/>
    </source>
</evidence>
<comment type="subcellular location">
    <subcellularLocation>
        <location evidence="1">Nucleus</location>
    </subcellularLocation>
</comment>
<keyword evidence="5 8" id="KW-0103">Bromodomain</keyword>
<evidence type="ECO:0000259" key="10">
    <source>
        <dbReference type="PROSITE" id="PS50014"/>
    </source>
</evidence>
<dbReference type="Proteomes" id="UP000799429">
    <property type="component" value="Unassembled WGS sequence"/>
</dbReference>
<sequence length="724" mass="79009">MTERDNKRKAAVAASPEGVDGRASKRQKLPNGEHVPTLSHDDTIAVGQRFIDTLKAARDKTGRPIATSFLTLPDENQFPGYYEQVQLPIAFDTIEEKLRQKEYTNLSQVEGDVKRMVQNAKQFNDRKSAIYDDAERVRKAAFNFMVKHNPSYKDPNYAPAPTPIPGQDANGTPRGGARNRDTRAVATSTPKVVTPKTPVPKIAAAKVTPVPKPVPKSAPPAVVSALAARTTSAVDSETNFEGKSFQEAQEMILDRIISYQEEESELQIFTPFVNLPPRSLTDYYALIKNPVSLRGVQKRIRGQHGRSAPSGITDFKSWNALEEEMSVIWRNARAYNEDGSDIYILAGELETFFKDLLVKAKASVEEPPQPKIKLNLGPKQPSLKLRFSTGRGSPSSTENPNTPVARSSATPGVIVDNDALERQQQHVLAGMNGQQQTANAAAKPLAPRNPFSRAGSSGTPVPPGRASAQPLVEQLRAASAGSPGLMTNGVKSETQPSQSPAPNPIQPNVTPDSNVNGSLVQPDQPTQTVTSTMPPPPTIRPSSGSPHPHTLPQAQNTSHHHYPPHQSVAPPGVEPWFRASDRNSILPSLSLTTSPLCGLPRPWNHTIHALPTKVQQSITLSLPPTHHAVQIVPTVPVALTDRPYRLFVTVNGARLMETHRTQEDKNKEKGRPLFDGRLQAGVNRIEVEVIAATAAPPPRGSGIKPQEEKIEWEKMTVYVNLMRH</sequence>
<feature type="region of interest" description="Disordered" evidence="9">
    <location>
        <begin position="367"/>
        <end position="409"/>
    </location>
</feature>
<feature type="domain" description="Bromo" evidence="10">
    <location>
        <begin position="261"/>
        <end position="343"/>
    </location>
</feature>
<keyword evidence="7" id="KW-0539">Nucleus</keyword>
<dbReference type="InterPro" id="IPR036427">
    <property type="entry name" value="Bromodomain-like_sf"/>
</dbReference>
<dbReference type="EMBL" id="MU006108">
    <property type="protein sequence ID" value="KAF2835544.1"/>
    <property type="molecule type" value="Genomic_DNA"/>
</dbReference>
<protein>
    <submittedName>
        <fullName evidence="11">Bromodomain-containing protein</fullName>
    </submittedName>
</protein>
<name>A0A9P4VPJ1_9PEZI</name>
<feature type="region of interest" description="Disordered" evidence="9">
    <location>
        <begin position="1"/>
        <end position="40"/>
    </location>
</feature>
<keyword evidence="3" id="KW-0156">Chromatin regulator</keyword>
<keyword evidence="4" id="KW-0805">Transcription regulation</keyword>
<keyword evidence="12" id="KW-1185">Reference proteome</keyword>
<evidence type="ECO:0000256" key="5">
    <source>
        <dbReference type="ARBA" id="ARBA00023117"/>
    </source>
</evidence>
<dbReference type="FunFam" id="1.20.920.10:FF:000083">
    <property type="entry name" value="WGS project CABT00000000 data, contig 2.8"/>
    <property type="match status" value="1"/>
</dbReference>
<dbReference type="InterPro" id="IPR001487">
    <property type="entry name" value="Bromodomain"/>
</dbReference>
<comment type="caution">
    <text evidence="11">The sequence shown here is derived from an EMBL/GenBank/DDBJ whole genome shotgun (WGS) entry which is preliminary data.</text>
</comment>
<gene>
    <name evidence="11" type="ORF">M501DRAFT_999019</name>
</gene>
<dbReference type="PROSITE" id="PS00633">
    <property type="entry name" value="BROMODOMAIN_1"/>
    <property type="match status" value="1"/>
</dbReference>
<dbReference type="PROSITE" id="PS50014">
    <property type="entry name" value="BROMODOMAIN_2"/>
    <property type="match status" value="2"/>
</dbReference>
<dbReference type="SUPFAM" id="SSF47370">
    <property type="entry name" value="Bromodomain"/>
    <property type="match status" value="2"/>
</dbReference>
<feature type="compositionally biased region" description="Polar residues" evidence="9">
    <location>
        <begin position="506"/>
        <end position="532"/>
    </location>
</feature>
<dbReference type="SMART" id="SM00297">
    <property type="entry name" value="BROMO"/>
    <property type="match status" value="2"/>
</dbReference>
<dbReference type="PRINTS" id="PR00503">
    <property type="entry name" value="BROMODOMAIN"/>
</dbReference>
<feature type="domain" description="Bromo" evidence="10">
    <location>
        <begin position="61"/>
        <end position="131"/>
    </location>
</feature>
<dbReference type="GO" id="GO:0003682">
    <property type="term" value="F:chromatin binding"/>
    <property type="evidence" value="ECO:0007669"/>
    <property type="project" value="TreeGrafter"/>
</dbReference>
<proteinExistence type="predicted"/>
<feature type="compositionally biased region" description="Polar residues" evidence="9">
    <location>
        <begin position="489"/>
        <end position="498"/>
    </location>
</feature>
<evidence type="ECO:0000256" key="3">
    <source>
        <dbReference type="ARBA" id="ARBA00022853"/>
    </source>
</evidence>
<dbReference type="AlphaFoldDB" id="A0A9P4VPJ1"/>
<dbReference type="InterPro" id="IPR054551">
    <property type="entry name" value="RSC4_Ig-like"/>
</dbReference>
<evidence type="ECO:0000313" key="11">
    <source>
        <dbReference type="EMBL" id="KAF2835544.1"/>
    </source>
</evidence>
<evidence type="ECO:0000256" key="8">
    <source>
        <dbReference type="PROSITE-ProRule" id="PRU00035"/>
    </source>
</evidence>
<dbReference type="Pfam" id="PF22994">
    <property type="entry name" value="RSC4_Ig_like"/>
    <property type="match status" value="1"/>
</dbReference>
<dbReference type="InterPro" id="IPR018359">
    <property type="entry name" value="Bromodomain_CS"/>
</dbReference>
<dbReference type="OrthoDB" id="6017at2759"/>
<feature type="region of interest" description="Disordered" evidence="9">
    <location>
        <begin position="153"/>
        <end position="196"/>
    </location>
</feature>
<feature type="region of interest" description="Disordered" evidence="9">
    <location>
        <begin position="481"/>
        <end position="575"/>
    </location>
</feature>
<dbReference type="GO" id="GO:0006338">
    <property type="term" value="P:chromatin remodeling"/>
    <property type="evidence" value="ECO:0007669"/>
    <property type="project" value="InterPro"/>
</dbReference>
<dbReference type="GO" id="GO:0016586">
    <property type="term" value="C:RSC-type complex"/>
    <property type="evidence" value="ECO:0007669"/>
    <property type="project" value="InterPro"/>
</dbReference>
<reference evidence="11" key="1">
    <citation type="journal article" date="2020" name="Stud. Mycol.">
        <title>101 Dothideomycetes genomes: a test case for predicting lifestyles and emergence of pathogens.</title>
        <authorList>
            <person name="Haridas S."/>
            <person name="Albert R."/>
            <person name="Binder M."/>
            <person name="Bloem J."/>
            <person name="Labutti K."/>
            <person name="Salamov A."/>
            <person name="Andreopoulos B."/>
            <person name="Baker S."/>
            <person name="Barry K."/>
            <person name="Bills G."/>
            <person name="Bluhm B."/>
            <person name="Cannon C."/>
            <person name="Castanera R."/>
            <person name="Culley D."/>
            <person name="Daum C."/>
            <person name="Ezra D."/>
            <person name="Gonzalez J."/>
            <person name="Henrissat B."/>
            <person name="Kuo A."/>
            <person name="Liang C."/>
            <person name="Lipzen A."/>
            <person name="Lutzoni F."/>
            <person name="Magnuson J."/>
            <person name="Mondo S."/>
            <person name="Nolan M."/>
            <person name="Ohm R."/>
            <person name="Pangilinan J."/>
            <person name="Park H.-J."/>
            <person name="Ramirez L."/>
            <person name="Alfaro M."/>
            <person name="Sun H."/>
            <person name="Tritt A."/>
            <person name="Yoshinaga Y."/>
            <person name="Zwiers L.-H."/>
            <person name="Turgeon B."/>
            <person name="Goodwin S."/>
            <person name="Spatafora J."/>
            <person name="Crous P."/>
            <person name="Grigoriev I."/>
        </authorList>
    </citation>
    <scope>NUCLEOTIDE SEQUENCE</scope>
    <source>
        <strain evidence="11">CBS 101060</strain>
    </source>
</reference>
<keyword evidence="6" id="KW-0804">Transcription</keyword>
<dbReference type="Gene3D" id="1.20.920.10">
    <property type="entry name" value="Bromodomain-like"/>
    <property type="match status" value="2"/>
</dbReference>